<reference evidence="2" key="1">
    <citation type="journal article" date="2019" name="Int. J. Syst. Evol. Microbiol.">
        <title>The Global Catalogue of Microorganisms (GCM) 10K type strain sequencing project: providing services to taxonomists for standard genome sequencing and annotation.</title>
        <authorList>
            <consortium name="The Broad Institute Genomics Platform"/>
            <consortium name="The Broad Institute Genome Sequencing Center for Infectious Disease"/>
            <person name="Wu L."/>
            <person name="Ma J."/>
        </authorList>
    </citation>
    <scope>NUCLEOTIDE SEQUENCE [LARGE SCALE GENOMIC DNA]</scope>
    <source>
        <strain evidence="2">CGMCC 1.12479</strain>
    </source>
</reference>
<comment type="caution">
    <text evidence="1">The sequence shown here is derived from an EMBL/GenBank/DDBJ whole genome shotgun (WGS) entry which is preliminary data.</text>
</comment>
<organism evidence="1 2">
    <name type="scientific">Belliella aquatica</name>
    <dbReference type="NCBI Taxonomy" id="1323734"/>
    <lineage>
        <taxon>Bacteria</taxon>
        <taxon>Pseudomonadati</taxon>
        <taxon>Bacteroidota</taxon>
        <taxon>Cytophagia</taxon>
        <taxon>Cytophagales</taxon>
        <taxon>Cyclobacteriaceae</taxon>
        <taxon>Belliella</taxon>
    </lineage>
</organism>
<evidence type="ECO:0000313" key="1">
    <source>
        <dbReference type="EMBL" id="GGC37814.1"/>
    </source>
</evidence>
<sequence>MKVNSNPLDTRYFLPDERTLSDFLKFINRLSKEIKFFDDQLNHKGDWSKFFISDELFLLAEIESFDIKSAEREKTETLLNFEKSENDQEKAILITRIFDQIKFMLKTIDDWYLLASKYNKQRESSTLETELVAAINYRCKQVYFQVLLLSKELQELGSPLILPVDDLQLNKLWSGQDQALNRPGAGWGAEILELNYVLKQLLLLHRPVLKTIVNLVERSKQLIHVNLSQKDDHEPHVGLLLTFFELFKKLQDEINTVPDRLMSYYFEEILGQRILDQVPDTILCYARVDPDAEEIFIPKDVKVLAGQNQDGQDIKYELEDNLRVSNISLNNLFTLFISRNKLIDPGSAFQTVNGIYSKNINPNELIEPFLALGEEQRFLSNESKTMKEVEIGFSISSPTLRLQGGSRSVKIDFLFEKESFQYFLAMLMSVSKTRNQLPEEIFHQIFLGSLNLTYSSPTGWTEIKNYEVIPPLDWNQDGFQLSFTLGPSYPSMSPYVEEVHQDNLSLKQPVLKVLLQNQSVFHPYSFLQFLELEQIKILVDVQQLKTLNLFSSYGPLDQSIPFDLFGPTPKVGSYLLVGNDEIFSKDLETLKIGWTHHGLPLEGDMKAYFKGYPYGIQNESFKMKIQALSDYRFMPKDHKNAISVNLFEENNGNVSDKRLIELFDLSKLEIIPQYDFSFEGDADFSVDQMTGFLKIELIAPSIGFGFDVYADVYNKSLTQSTNKQIDKPKSGFSFEAPEEPFSPMAKDFFIDYSALSEINFMGSRSFVNIADKQENFIQIHPFGKKFLLKNGLVFDKGLLPFFELQGALFLGFNAKKFPDELSVLFKIGKNENWFHGEAPKLDWFYLAHDIWKPFKIEDVLFDGTYGLTRSGIISFKGPKDISLDNLVMPKDCYWICCRTKDNSEIASLISGIYLNAFSAKAILEEDKIHQPVLPAFQVQSFEPQVQGVLEIIQPIASEGGKAEESKLAFYKRVSDSLKHKFRAVTKWDIESMLLQEFDWLGFVKVFGNFGFEGFVDVGSIVVVGVPKIEEKQRFYLPKMNPGQIKDLETYLGKIVNPFATFKVINPQYEYLLIKGKIKFNSLDTGLLFKKLYQELLEKTCPWFYQDLSLVFTYRDAKRSQILNLITNRSYVKFFTSFSLVHMYQNENGEFSFVDGALIEDGMEKVDIGKPWSILVPYPLKRIELIEEEKYMTPEPFDFEDLVLGENLIITSGNIDSTIEPSVKLEEVEDEEIYHFNFNI</sequence>
<evidence type="ECO:0000313" key="2">
    <source>
        <dbReference type="Proteomes" id="UP000635885"/>
    </source>
</evidence>
<dbReference type="RefSeq" id="WP_188441507.1">
    <property type="nucleotide sequence ID" value="NZ_BMFD01000004.1"/>
</dbReference>
<proteinExistence type="predicted"/>
<gene>
    <name evidence="1" type="ORF">GCM10010993_15880</name>
</gene>
<protein>
    <recommendedName>
        <fullName evidence="3">Baseplate protein J-like domain-containing protein</fullName>
    </recommendedName>
</protein>
<name>A0ABQ1MDA0_9BACT</name>
<dbReference type="Proteomes" id="UP000635885">
    <property type="component" value="Unassembled WGS sequence"/>
</dbReference>
<evidence type="ECO:0008006" key="3">
    <source>
        <dbReference type="Google" id="ProtNLM"/>
    </source>
</evidence>
<accession>A0ABQ1MDA0</accession>
<dbReference type="EMBL" id="BMFD01000004">
    <property type="protein sequence ID" value="GGC37814.1"/>
    <property type="molecule type" value="Genomic_DNA"/>
</dbReference>
<keyword evidence="2" id="KW-1185">Reference proteome</keyword>